<accession>A0A928Q415</accession>
<comment type="subcellular location">
    <subcellularLocation>
        <location evidence="10">Cytoplasm</location>
    </subcellularLocation>
</comment>
<comment type="cofactor">
    <cofactor evidence="10">
        <name>[4Fe-4S] cluster</name>
        <dbReference type="ChEBI" id="CHEBI:49883"/>
    </cofactor>
    <text evidence="10">Binds 2 [4Fe-4S] clusters. One cluster is coordinated with 3 cysteines and an exchangeable S-adenosyl-L-methionine.</text>
</comment>
<dbReference type="InterPro" id="IPR007197">
    <property type="entry name" value="rSAM"/>
</dbReference>
<evidence type="ECO:0000256" key="7">
    <source>
        <dbReference type="ARBA" id="ARBA00023004"/>
    </source>
</evidence>
<dbReference type="PANTHER" id="PTHR43837:SF1">
    <property type="entry name" value="RIBOSOMAL PROTEIN US12 METHYLTHIOTRANSFERASE RIMO"/>
    <property type="match status" value="1"/>
</dbReference>
<feature type="binding site" evidence="10">
    <location>
        <position position="82"/>
    </location>
    <ligand>
        <name>[4Fe-4S] cluster</name>
        <dbReference type="ChEBI" id="CHEBI:49883"/>
        <label>1</label>
    </ligand>
</feature>
<dbReference type="Pfam" id="PF04055">
    <property type="entry name" value="Radical_SAM"/>
    <property type="match status" value="1"/>
</dbReference>
<evidence type="ECO:0000256" key="8">
    <source>
        <dbReference type="ARBA" id="ARBA00023014"/>
    </source>
</evidence>
<comment type="function">
    <text evidence="1">Catalyzes the methylthiolation of N6-(dimethylallyl)adenosine (i(6)A), leading to the formation of 2-methylthio-N6-(dimethylallyl)adenosine (ms(2)i(6)A) at position 37 in tRNAs that read codons beginning with uridine.</text>
</comment>
<dbReference type="SFLD" id="SFLDS00029">
    <property type="entry name" value="Radical_SAM"/>
    <property type="match status" value="1"/>
</dbReference>
<evidence type="ECO:0000313" key="14">
    <source>
        <dbReference type="EMBL" id="MBE6833506.1"/>
    </source>
</evidence>
<evidence type="ECO:0000256" key="6">
    <source>
        <dbReference type="ARBA" id="ARBA00022723"/>
    </source>
</evidence>
<keyword evidence="8 10" id="KW-0411">Iron-sulfur</keyword>
<keyword evidence="7 10" id="KW-0408">Iron</keyword>
<dbReference type="InterPro" id="IPR038135">
    <property type="entry name" value="Methylthiotransferase_N_sf"/>
</dbReference>
<dbReference type="SFLD" id="SFLDG01082">
    <property type="entry name" value="B12-binding_domain_containing"/>
    <property type="match status" value="1"/>
</dbReference>
<dbReference type="SUPFAM" id="SSF102114">
    <property type="entry name" value="Radical SAM enzymes"/>
    <property type="match status" value="1"/>
</dbReference>
<dbReference type="InterPro" id="IPR005839">
    <property type="entry name" value="Methylthiotransferase"/>
</dbReference>
<dbReference type="NCBIfam" id="TIGR00089">
    <property type="entry name" value="MiaB/RimO family radical SAM methylthiotransferase"/>
    <property type="match status" value="1"/>
</dbReference>
<dbReference type="NCBIfam" id="TIGR01125">
    <property type="entry name" value="30S ribosomal protein S12 methylthiotransferase RimO"/>
    <property type="match status" value="1"/>
</dbReference>
<protein>
    <recommendedName>
        <fullName evidence="10">Ribosomal protein uS12 methylthiotransferase RimO</fullName>
        <shortName evidence="10">uS12 MTTase</shortName>
        <shortName evidence="10">uS12 methylthiotransferase</shortName>
        <ecNumber evidence="10">2.8.4.4</ecNumber>
    </recommendedName>
    <alternativeName>
        <fullName evidence="10">Ribosomal protein uS12 (aspartate-C(3))-methylthiotransferase</fullName>
    </alternativeName>
    <alternativeName>
        <fullName evidence="10">Ribosome maturation factor RimO</fullName>
    </alternativeName>
</protein>
<comment type="catalytic activity">
    <reaction evidence="9">
        <text>N(6)-dimethylallyladenosine(37) in tRNA + (sulfur carrier)-SH + AH2 + 2 S-adenosyl-L-methionine = 2-methylsulfanyl-N(6)-dimethylallyladenosine(37) in tRNA + (sulfur carrier)-H + 5'-deoxyadenosine + L-methionine + A + S-adenosyl-L-homocysteine + 2 H(+)</text>
        <dbReference type="Rhea" id="RHEA:37067"/>
        <dbReference type="Rhea" id="RHEA-COMP:10375"/>
        <dbReference type="Rhea" id="RHEA-COMP:10376"/>
        <dbReference type="Rhea" id="RHEA-COMP:14737"/>
        <dbReference type="Rhea" id="RHEA-COMP:14739"/>
        <dbReference type="ChEBI" id="CHEBI:13193"/>
        <dbReference type="ChEBI" id="CHEBI:15378"/>
        <dbReference type="ChEBI" id="CHEBI:17319"/>
        <dbReference type="ChEBI" id="CHEBI:17499"/>
        <dbReference type="ChEBI" id="CHEBI:29917"/>
        <dbReference type="ChEBI" id="CHEBI:57844"/>
        <dbReference type="ChEBI" id="CHEBI:57856"/>
        <dbReference type="ChEBI" id="CHEBI:59789"/>
        <dbReference type="ChEBI" id="CHEBI:64428"/>
        <dbReference type="ChEBI" id="CHEBI:74415"/>
        <dbReference type="ChEBI" id="CHEBI:74417"/>
        <dbReference type="EC" id="2.8.4.3"/>
    </reaction>
</comment>
<evidence type="ECO:0000256" key="2">
    <source>
        <dbReference type="ARBA" id="ARBA00022485"/>
    </source>
</evidence>
<keyword evidence="14" id="KW-0687">Ribonucleoprotein</keyword>
<feature type="domain" description="MTTase N-terminal" evidence="12">
    <location>
        <begin position="3"/>
        <end position="119"/>
    </location>
</feature>
<dbReference type="InterPro" id="IPR013848">
    <property type="entry name" value="Methylthiotransferase_N"/>
</dbReference>
<dbReference type="HAMAP" id="MF_01865">
    <property type="entry name" value="MTTase_RimO"/>
    <property type="match status" value="1"/>
</dbReference>
<dbReference type="Pfam" id="PF18693">
    <property type="entry name" value="TRAM_2"/>
    <property type="match status" value="1"/>
</dbReference>
<keyword evidence="6 10" id="KW-0479">Metal-binding</keyword>
<dbReference type="GO" id="GO:0005829">
    <property type="term" value="C:cytosol"/>
    <property type="evidence" value="ECO:0007669"/>
    <property type="project" value="TreeGrafter"/>
</dbReference>
<dbReference type="EC" id="2.8.4.4" evidence="10"/>
<dbReference type="InterPro" id="IPR012340">
    <property type="entry name" value="NA-bd_OB-fold"/>
</dbReference>
<dbReference type="GO" id="GO:0051539">
    <property type="term" value="F:4 iron, 4 sulfur cluster binding"/>
    <property type="evidence" value="ECO:0007669"/>
    <property type="project" value="UniProtKB-UniRule"/>
</dbReference>
<dbReference type="InterPro" id="IPR005840">
    <property type="entry name" value="Ribosomal_uS12_MeSTrfase_RimO"/>
</dbReference>
<evidence type="ECO:0000313" key="15">
    <source>
        <dbReference type="Proteomes" id="UP000754750"/>
    </source>
</evidence>
<dbReference type="InterPro" id="IPR002792">
    <property type="entry name" value="TRAM_dom"/>
</dbReference>
<dbReference type="FunFam" id="3.80.30.20:FF:000001">
    <property type="entry name" value="tRNA-2-methylthio-N(6)-dimethylallyladenosine synthase 2"/>
    <property type="match status" value="1"/>
</dbReference>
<dbReference type="InterPro" id="IPR006638">
    <property type="entry name" value="Elp3/MiaA/NifB-like_rSAM"/>
</dbReference>
<dbReference type="Gene3D" id="2.40.50.140">
    <property type="entry name" value="Nucleic acid-binding proteins"/>
    <property type="match status" value="1"/>
</dbReference>
<evidence type="ECO:0000256" key="1">
    <source>
        <dbReference type="ARBA" id="ARBA00003234"/>
    </source>
</evidence>
<reference evidence="14" key="1">
    <citation type="submission" date="2019-04" db="EMBL/GenBank/DDBJ databases">
        <title>Evolution of Biomass-Degrading Anaerobic Consortia Revealed by Metagenomics.</title>
        <authorList>
            <person name="Peng X."/>
        </authorList>
    </citation>
    <scope>NUCLEOTIDE SEQUENCE</scope>
    <source>
        <strain evidence="14">SIG551</strain>
    </source>
</reference>
<dbReference type="PANTHER" id="PTHR43837">
    <property type="entry name" value="RIBOSOMAL PROTEIN S12 METHYLTHIOTRANSFERASE RIMO"/>
    <property type="match status" value="1"/>
</dbReference>
<dbReference type="EMBL" id="SVNY01000003">
    <property type="protein sequence ID" value="MBE6833506.1"/>
    <property type="molecule type" value="Genomic_DNA"/>
</dbReference>
<evidence type="ECO:0000256" key="4">
    <source>
        <dbReference type="ARBA" id="ARBA00022679"/>
    </source>
</evidence>
<evidence type="ECO:0000256" key="5">
    <source>
        <dbReference type="ARBA" id="ARBA00022691"/>
    </source>
</evidence>
<evidence type="ECO:0000259" key="13">
    <source>
        <dbReference type="PROSITE" id="PS51918"/>
    </source>
</evidence>
<dbReference type="SMART" id="SM00729">
    <property type="entry name" value="Elp3"/>
    <property type="match status" value="1"/>
</dbReference>
<feature type="domain" description="TRAM" evidence="11">
    <location>
        <begin position="374"/>
        <end position="443"/>
    </location>
</feature>
<keyword evidence="14" id="KW-0689">Ribosomal protein</keyword>
<dbReference type="PROSITE" id="PS50926">
    <property type="entry name" value="TRAM"/>
    <property type="match status" value="1"/>
</dbReference>
<evidence type="ECO:0000259" key="11">
    <source>
        <dbReference type="PROSITE" id="PS50926"/>
    </source>
</evidence>
<dbReference type="SFLD" id="SFLDG01061">
    <property type="entry name" value="methylthiotransferase"/>
    <property type="match status" value="1"/>
</dbReference>
<comment type="similarity">
    <text evidence="10">Belongs to the methylthiotransferase family. RimO subfamily.</text>
</comment>
<dbReference type="FunFam" id="3.40.50.12160:FF:000003">
    <property type="entry name" value="CDK5 regulatory subunit-associated protein 1"/>
    <property type="match status" value="1"/>
</dbReference>
<evidence type="ECO:0000259" key="12">
    <source>
        <dbReference type="PROSITE" id="PS51449"/>
    </source>
</evidence>
<keyword evidence="4 10" id="KW-0808">Transferase</keyword>
<comment type="catalytic activity">
    <reaction evidence="10">
        <text>L-aspartate(89)-[ribosomal protein uS12]-hydrogen + (sulfur carrier)-SH + AH2 + 2 S-adenosyl-L-methionine = 3-methylsulfanyl-L-aspartate(89)-[ribosomal protein uS12]-hydrogen + (sulfur carrier)-H + 5'-deoxyadenosine + L-methionine + A + S-adenosyl-L-homocysteine + 2 H(+)</text>
        <dbReference type="Rhea" id="RHEA:37087"/>
        <dbReference type="Rhea" id="RHEA-COMP:10460"/>
        <dbReference type="Rhea" id="RHEA-COMP:10461"/>
        <dbReference type="Rhea" id="RHEA-COMP:14737"/>
        <dbReference type="Rhea" id="RHEA-COMP:14739"/>
        <dbReference type="ChEBI" id="CHEBI:13193"/>
        <dbReference type="ChEBI" id="CHEBI:15378"/>
        <dbReference type="ChEBI" id="CHEBI:17319"/>
        <dbReference type="ChEBI" id="CHEBI:17499"/>
        <dbReference type="ChEBI" id="CHEBI:29917"/>
        <dbReference type="ChEBI" id="CHEBI:29961"/>
        <dbReference type="ChEBI" id="CHEBI:57844"/>
        <dbReference type="ChEBI" id="CHEBI:57856"/>
        <dbReference type="ChEBI" id="CHEBI:59789"/>
        <dbReference type="ChEBI" id="CHEBI:64428"/>
        <dbReference type="ChEBI" id="CHEBI:73599"/>
        <dbReference type="EC" id="2.8.4.4"/>
    </reaction>
</comment>
<feature type="domain" description="Radical SAM core" evidence="13">
    <location>
        <begin position="141"/>
        <end position="371"/>
    </location>
</feature>
<organism evidence="14 15">
    <name type="scientific">Faecalispora sporosphaeroides</name>
    <dbReference type="NCBI Taxonomy" id="1549"/>
    <lineage>
        <taxon>Bacteria</taxon>
        <taxon>Bacillati</taxon>
        <taxon>Bacillota</taxon>
        <taxon>Clostridia</taxon>
        <taxon>Eubacteriales</taxon>
        <taxon>Oscillospiraceae</taxon>
        <taxon>Faecalispora</taxon>
    </lineage>
</organism>
<dbReference type="PROSITE" id="PS51449">
    <property type="entry name" value="MTTASE_N"/>
    <property type="match status" value="1"/>
</dbReference>
<evidence type="ECO:0000256" key="3">
    <source>
        <dbReference type="ARBA" id="ARBA00022490"/>
    </source>
</evidence>
<dbReference type="Proteomes" id="UP000754750">
    <property type="component" value="Unassembled WGS sequence"/>
</dbReference>
<comment type="caution">
    <text evidence="14">The sequence shown here is derived from an EMBL/GenBank/DDBJ whole genome shotgun (WGS) entry which is preliminary data.</text>
</comment>
<proteinExistence type="inferred from homology"/>
<evidence type="ECO:0000256" key="9">
    <source>
        <dbReference type="ARBA" id="ARBA00051425"/>
    </source>
</evidence>
<sequence length="445" mass="50372">MAITVGMVSLGCAKNRVDGEMMMATLKNEGFCLVNDAALADVAIVNTCGFIDDAKQESIDEILELAKLKQEGQIRAIVVTGCMAERYREEIRKELPEADAVIGIGANTEIADIIRQTLGGQNPESFPPKNRLPLYGERVHSTPSYYSYIKVAEGCDSRCAYCAIPMIRGRYRSRPMESIVEEAKGLAADGTKELILIAQDTSRYGEDLYGRLMLPALLDQLCEIDGLRWIRLLYCYPDYITDELLDTMARQKKVVKYIDLPLQHVSGRMLKSMYRGGDRQSITALLHKIRGRVPGITLRTTLITGFPGETEEDFTELSEFVKEIRFHRMGCFAYSREEGTAAAKMPNQIDEEVKLHRRDLLMEQQMRIMEEQCQKEIGETITVLTEGYDRYAECWFGRSEQDAPEIDGKVFFFAKEQKPSPGQFARVKITNFIECDLIGEVEELL</sequence>
<feature type="binding site" evidence="10">
    <location>
        <position position="48"/>
    </location>
    <ligand>
        <name>[4Fe-4S] cluster</name>
        <dbReference type="ChEBI" id="CHEBI:49883"/>
        <label>1</label>
    </ligand>
</feature>
<dbReference type="GO" id="GO:0005840">
    <property type="term" value="C:ribosome"/>
    <property type="evidence" value="ECO:0007669"/>
    <property type="project" value="UniProtKB-KW"/>
</dbReference>
<dbReference type="AlphaFoldDB" id="A0A928Q415"/>
<dbReference type="GO" id="GO:0046872">
    <property type="term" value="F:metal ion binding"/>
    <property type="evidence" value="ECO:0007669"/>
    <property type="project" value="UniProtKB-KW"/>
</dbReference>
<feature type="binding site" evidence="10">
    <location>
        <position position="159"/>
    </location>
    <ligand>
        <name>[4Fe-4S] cluster</name>
        <dbReference type="ChEBI" id="CHEBI:49883"/>
        <label>2</label>
        <note>4Fe-4S-S-AdoMet</note>
    </ligand>
</feature>
<dbReference type="InterPro" id="IPR020612">
    <property type="entry name" value="Methylthiotransferase_CS"/>
</dbReference>
<dbReference type="PROSITE" id="PS01278">
    <property type="entry name" value="MTTASE_RADICAL"/>
    <property type="match status" value="1"/>
</dbReference>
<evidence type="ECO:0000256" key="10">
    <source>
        <dbReference type="HAMAP-Rule" id="MF_01865"/>
    </source>
</evidence>
<dbReference type="RefSeq" id="WP_020072539.1">
    <property type="nucleotide sequence ID" value="NZ_SVNY01000003.1"/>
</dbReference>
<gene>
    <name evidence="10 14" type="primary">rimO</name>
    <name evidence="14" type="ORF">E7512_07990</name>
</gene>
<dbReference type="GO" id="GO:0035599">
    <property type="term" value="F:aspartic acid methylthiotransferase activity"/>
    <property type="evidence" value="ECO:0007669"/>
    <property type="project" value="TreeGrafter"/>
</dbReference>
<dbReference type="InterPro" id="IPR023404">
    <property type="entry name" value="rSAM_horseshoe"/>
</dbReference>
<comment type="function">
    <text evidence="10">Catalyzes the methylthiolation of an aspartic acid residue of ribosomal protein uS12.</text>
</comment>
<dbReference type="Pfam" id="PF00919">
    <property type="entry name" value="UPF0004"/>
    <property type="match status" value="1"/>
</dbReference>
<dbReference type="SFLD" id="SFLDF00274">
    <property type="entry name" value="ribosomal_protein_S12_methylth"/>
    <property type="match status" value="1"/>
</dbReference>
<dbReference type="GO" id="GO:0103039">
    <property type="term" value="F:protein methylthiotransferase activity"/>
    <property type="evidence" value="ECO:0007669"/>
    <property type="project" value="UniProtKB-EC"/>
</dbReference>
<dbReference type="Gene3D" id="3.80.30.20">
    <property type="entry name" value="tm_1862 like domain"/>
    <property type="match status" value="1"/>
</dbReference>
<feature type="binding site" evidence="10">
    <location>
        <position position="155"/>
    </location>
    <ligand>
        <name>[4Fe-4S] cluster</name>
        <dbReference type="ChEBI" id="CHEBI:49883"/>
        <label>2</label>
        <note>4Fe-4S-S-AdoMet</note>
    </ligand>
</feature>
<dbReference type="InterPro" id="IPR058240">
    <property type="entry name" value="rSAM_sf"/>
</dbReference>
<keyword evidence="2 10" id="KW-0004">4Fe-4S</keyword>
<dbReference type="GO" id="GO:0035597">
    <property type="term" value="F:tRNA-2-methylthio-N(6)-dimethylallyladenosine(37) synthase activity"/>
    <property type="evidence" value="ECO:0007669"/>
    <property type="project" value="UniProtKB-EC"/>
</dbReference>
<dbReference type="Gene3D" id="3.40.50.12160">
    <property type="entry name" value="Methylthiotransferase, N-terminal domain"/>
    <property type="match status" value="1"/>
</dbReference>
<feature type="binding site" evidence="10">
    <location>
        <position position="162"/>
    </location>
    <ligand>
        <name>[4Fe-4S] cluster</name>
        <dbReference type="ChEBI" id="CHEBI:49883"/>
        <label>2</label>
        <note>4Fe-4S-S-AdoMet</note>
    </ligand>
</feature>
<name>A0A928Q415_9FIRM</name>
<dbReference type="CDD" id="cd01335">
    <property type="entry name" value="Radical_SAM"/>
    <property type="match status" value="1"/>
</dbReference>
<dbReference type="PROSITE" id="PS51918">
    <property type="entry name" value="RADICAL_SAM"/>
    <property type="match status" value="1"/>
</dbReference>
<feature type="binding site" evidence="10">
    <location>
        <position position="12"/>
    </location>
    <ligand>
        <name>[4Fe-4S] cluster</name>
        <dbReference type="ChEBI" id="CHEBI:49883"/>
        <label>1</label>
    </ligand>
</feature>
<keyword evidence="5 10" id="KW-0949">S-adenosyl-L-methionine</keyword>
<keyword evidence="3 10" id="KW-0963">Cytoplasm</keyword>